<dbReference type="RefSeq" id="WP_132166332.1">
    <property type="nucleotide sequence ID" value="NZ_SMKX01000013.1"/>
</dbReference>
<dbReference type="InterPro" id="IPR014031">
    <property type="entry name" value="Ketoacyl_synth_C"/>
</dbReference>
<name>A0A4R4ZTZ1_9ACTN</name>
<dbReference type="SUPFAM" id="SSF55048">
    <property type="entry name" value="Probable ACP-binding domain of malonyl-CoA ACP transacylase"/>
    <property type="match status" value="1"/>
</dbReference>
<dbReference type="InterPro" id="IPR014043">
    <property type="entry name" value="Acyl_transferase_dom"/>
</dbReference>
<dbReference type="Pfam" id="PF00109">
    <property type="entry name" value="ketoacyl-synt"/>
    <property type="match status" value="1"/>
</dbReference>
<dbReference type="SMART" id="SM00826">
    <property type="entry name" value="PKS_DH"/>
    <property type="match status" value="1"/>
</dbReference>
<reference evidence="11 12" key="1">
    <citation type="submission" date="2019-03" db="EMBL/GenBank/DDBJ databases">
        <title>Draft genome sequences of novel Actinobacteria.</title>
        <authorList>
            <person name="Sahin N."/>
            <person name="Ay H."/>
            <person name="Saygin H."/>
        </authorList>
    </citation>
    <scope>NUCLEOTIDE SEQUENCE [LARGE SCALE GENOMIC DNA]</scope>
    <source>
        <strain evidence="11 12">JCM 13523</strain>
    </source>
</reference>
<dbReference type="InterPro" id="IPR049900">
    <property type="entry name" value="PKS_mFAS_DH"/>
</dbReference>
<dbReference type="SUPFAM" id="SSF53901">
    <property type="entry name" value="Thiolase-like"/>
    <property type="match status" value="1"/>
</dbReference>
<dbReference type="Pfam" id="PF00698">
    <property type="entry name" value="Acyl_transf_1"/>
    <property type="match status" value="1"/>
</dbReference>
<dbReference type="InterPro" id="IPR042104">
    <property type="entry name" value="PKS_dehydratase_sf"/>
</dbReference>
<evidence type="ECO:0000256" key="1">
    <source>
        <dbReference type="ARBA" id="ARBA00001957"/>
    </source>
</evidence>
<dbReference type="InterPro" id="IPR029058">
    <property type="entry name" value="AB_hydrolase_fold"/>
</dbReference>
<dbReference type="Gene3D" id="3.40.50.1820">
    <property type="entry name" value="alpha/beta hydrolase"/>
    <property type="match status" value="1"/>
</dbReference>
<dbReference type="PROSITE" id="PS52004">
    <property type="entry name" value="KS3_2"/>
    <property type="match status" value="1"/>
</dbReference>
<dbReference type="PROSITE" id="PS00012">
    <property type="entry name" value="PHOSPHOPANTETHEINE"/>
    <property type="match status" value="1"/>
</dbReference>
<keyword evidence="4" id="KW-0808">Transferase</keyword>
<dbReference type="Gene3D" id="3.30.300.30">
    <property type="match status" value="1"/>
</dbReference>
<evidence type="ECO:0000256" key="5">
    <source>
        <dbReference type="ARBA" id="ARBA00022737"/>
    </source>
</evidence>
<dbReference type="SMART" id="SM01294">
    <property type="entry name" value="PKS_PP_betabranch"/>
    <property type="match status" value="1"/>
</dbReference>
<dbReference type="Gene3D" id="3.40.47.10">
    <property type="match status" value="1"/>
</dbReference>
<feature type="region of interest" description="N-terminal hotdog fold" evidence="7">
    <location>
        <begin position="1433"/>
        <end position="1542"/>
    </location>
</feature>
<dbReference type="InterPro" id="IPR020807">
    <property type="entry name" value="PKS_DH"/>
</dbReference>
<feature type="region of interest" description="C-terminal hotdog fold" evidence="7">
    <location>
        <begin position="1551"/>
        <end position="1685"/>
    </location>
</feature>
<dbReference type="GO" id="GO:0031177">
    <property type="term" value="F:phosphopantetheine binding"/>
    <property type="evidence" value="ECO:0007669"/>
    <property type="project" value="InterPro"/>
</dbReference>
<dbReference type="GO" id="GO:0004312">
    <property type="term" value="F:fatty acid synthase activity"/>
    <property type="evidence" value="ECO:0007669"/>
    <property type="project" value="TreeGrafter"/>
</dbReference>
<keyword evidence="2" id="KW-0596">Phosphopantetheine</keyword>
<dbReference type="InterPro" id="IPR020806">
    <property type="entry name" value="PKS_PP-bd"/>
</dbReference>
<organism evidence="11 12">
    <name type="scientific">Kribbella antibiotica</name>
    <dbReference type="NCBI Taxonomy" id="190195"/>
    <lineage>
        <taxon>Bacteria</taxon>
        <taxon>Bacillati</taxon>
        <taxon>Actinomycetota</taxon>
        <taxon>Actinomycetes</taxon>
        <taxon>Propionibacteriales</taxon>
        <taxon>Kribbellaceae</taxon>
        <taxon>Kribbella</taxon>
    </lineage>
</organism>
<dbReference type="InterPro" id="IPR006162">
    <property type="entry name" value="Ppantetheine_attach_site"/>
</dbReference>
<dbReference type="InterPro" id="IPR055123">
    <property type="entry name" value="SpnB-like_Rossmann"/>
</dbReference>
<dbReference type="Pfam" id="PF08659">
    <property type="entry name" value="KR"/>
    <property type="match status" value="1"/>
</dbReference>
<keyword evidence="3" id="KW-0597">Phosphoprotein</keyword>
<feature type="domain" description="Carrier" evidence="8">
    <location>
        <begin position="2071"/>
        <end position="2149"/>
    </location>
</feature>
<comment type="caution">
    <text evidence="11">The sequence shown here is derived from an EMBL/GenBank/DDBJ whole genome shotgun (WGS) entry which is preliminary data.</text>
</comment>
<dbReference type="InterPro" id="IPR049551">
    <property type="entry name" value="PKS_DH_C"/>
</dbReference>
<feature type="active site" description="Proton acceptor; for dehydratase activity" evidence="7">
    <location>
        <position position="1465"/>
    </location>
</feature>
<dbReference type="Gene3D" id="3.30.70.3290">
    <property type="match status" value="1"/>
</dbReference>
<dbReference type="InterPro" id="IPR045851">
    <property type="entry name" value="AMP-bd_C_sf"/>
</dbReference>
<dbReference type="InterPro" id="IPR016036">
    <property type="entry name" value="Malonyl_transacylase_ACP-bd"/>
</dbReference>
<evidence type="ECO:0000259" key="9">
    <source>
        <dbReference type="PROSITE" id="PS52004"/>
    </source>
</evidence>
<dbReference type="Pfam" id="PF13193">
    <property type="entry name" value="AMP-binding_C"/>
    <property type="match status" value="1"/>
</dbReference>
<feature type="active site" description="Proton donor; for dehydratase activity" evidence="7">
    <location>
        <position position="1609"/>
    </location>
</feature>
<dbReference type="InterPro" id="IPR013968">
    <property type="entry name" value="PKS_KR"/>
</dbReference>
<dbReference type="SMART" id="SM00822">
    <property type="entry name" value="PKS_KR"/>
    <property type="match status" value="1"/>
</dbReference>
<dbReference type="InterPro" id="IPR032821">
    <property type="entry name" value="PKS_assoc"/>
</dbReference>
<dbReference type="PROSITE" id="PS50075">
    <property type="entry name" value="CARRIER"/>
    <property type="match status" value="2"/>
</dbReference>
<dbReference type="SUPFAM" id="SSF53474">
    <property type="entry name" value="alpha/beta-Hydrolases"/>
    <property type="match status" value="1"/>
</dbReference>
<evidence type="ECO:0000256" key="6">
    <source>
        <dbReference type="ARBA" id="ARBA00023315"/>
    </source>
</evidence>
<dbReference type="CDD" id="cd00833">
    <property type="entry name" value="PKS"/>
    <property type="match status" value="1"/>
</dbReference>
<feature type="domain" description="Ketosynthase family 3 (KS3)" evidence="9">
    <location>
        <begin position="580"/>
        <end position="1002"/>
    </location>
</feature>
<dbReference type="Gene3D" id="3.40.50.720">
    <property type="entry name" value="NAD(P)-binding Rossmann-like Domain"/>
    <property type="match status" value="1"/>
</dbReference>
<feature type="domain" description="Carrier" evidence="8">
    <location>
        <begin position="486"/>
        <end position="563"/>
    </location>
</feature>
<evidence type="ECO:0000259" key="8">
    <source>
        <dbReference type="PROSITE" id="PS50075"/>
    </source>
</evidence>
<dbReference type="Pfam" id="PF16197">
    <property type="entry name" value="KAsynt_C_assoc"/>
    <property type="match status" value="1"/>
</dbReference>
<dbReference type="SMART" id="SM00827">
    <property type="entry name" value="PKS_AT"/>
    <property type="match status" value="1"/>
</dbReference>
<dbReference type="Gene3D" id="1.10.1200.10">
    <property type="entry name" value="ACP-like"/>
    <property type="match status" value="2"/>
</dbReference>
<dbReference type="InterPro" id="IPR036291">
    <property type="entry name" value="NAD(P)-bd_dom_sf"/>
</dbReference>
<dbReference type="Pfam" id="PF22953">
    <property type="entry name" value="SpnB_Rossmann"/>
    <property type="match status" value="1"/>
</dbReference>
<dbReference type="FunFam" id="3.40.47.10:FF:000019">
    <property type="entry name" value="Polyketide synthase type I"/>
    <property type="match status" value="1"/>
</dbReference>
<dbReference type="Pfam" id="PF02801">
    <property type="entry name" value="Ketoacyl-synt_C"/>
    <property type="match status" value="1"/>
</dbReference>
<dbReference type="Gene3D" id="3.40.50.12780">
    <property type="entry name" value="N-terminal domain of ligase-like"/>
    <property type="match status" value="1"/>
</dbReference>
<feature type="domain" description="PKS/mFAS DH" evidence="10">
    <location>
        <begin position="1433"/>
        <end position="1685"/>
    </location>
</feature>
<dbReference type="InterPro" id="IPR009081">
    <property type="entry name" value="PP-bd_ACP"/>
</dbReference>
<accession>A0A4R4ZTZ1</accession>
<dbReference type="PANTHER" id="PTHR43775:SF51">
    <property type="entry name" value="INACTIVE PHENOLPHTHIOCEROL SYNTHESIS POLYKETIDE SYNTHASE TYPE I PKS1-RELATED"/>
    <property type="match status" value="1"/>
</dbReference>
<dbReference type="InterPro" id="IPR018201">
    <property type="entry name" value="Ketoacyl_synth_AS"/>
</dbReference>
<dbReference type="InterPro" id="IPR020802">
    <property type="entry name" value="TesA-like"/>
</dbReference>
<dbReference type="Pfam" id="PF14765">
    <property type="entry name" value="PS-DH"/>
    <property type="match status" value="1"/>
</dbReference>
<evidence type="ECO:0000256" key="7">
    <source>
        <dbReference type="PROSITE-ProRule" id="PRU01363"/>
    </source>
</evidence>
<keyword evidence="12" id="KW-1185">Reference proteome</keyword>
<dbReference type="InterPro" id="IPR016039">
    <property type="entry name" value="Thiolase-like"/>
</dbReference>
<dbReference type="InterPro" id="IPR049552">
    <property type="entry name" value="PKS_DH_N"/>
</dbReference>
<comment type="cofactor">
    <cofactor evidence="1">
        <name>pantetheine 4'-phosphate</name>
        <dbReference type="ChEBI" id="CHEBI:47942"/>
    </cofactor>
</comment>
<dbReference type="InterPro" id="IPR050091">
    <property type="entry name" value="PKS_NRPS_Biosynth_Enz"/>
</dbReference>
<sequence>MPSVVEALPDLLARNAREYGDNPAYADIRRTVSWAGLADRVQRLAANLPVRPGERVAFLLDDSVELIEGQFAVVQAGAVAVLFNPQSTQAELDHLLADSEPALLITDPRHVPMVAGRAAVVTGVDFEALATGPIGQLPEPLGLDDPAWLIYTSGTTGKPKAVVSTQRAALWSPVACYQAMLGLSSTDRLLWPLPMSHSFAHSLGFLGVLQAGASLRMTGRLEPAALIELMAEYEPTILAGVPATYHQLLAAGVGVQGSLRFCLTAGAASGSALRTAVASAVGAPLLDAYGSTETCGMMAAETPGESGTGTSGSPVGGVRVRVVDGELQVATPGLMLGYHGHPEATADAVVDGWYRTGDVGRVDESGRVTVTGKVGDLIIRGGENVDPVEIEEVLLALPAVQDAAVVGRAHPTVGEAPVAFVVPAVEGVSPAELLLACAERLSPGKVPEEIIFVPAIPRTGSGKPRRHVLRHTLASSGASLAGLSGLALGERTARLEAFVLEVLAGMLGAFDPLVSFADSGLTSLQATSLLSRLSTATGLSLPSTLAWDHPTPAVLAQHLAARLGPAMAVSEAADRRVDATDPIAIVGLGCRFPGGVGSPEDLWQLVSDEIDATSDFPTDRGWDVASIYDPEPGAVGKTYVRRGGFLQNAADFDPGFFGIAPREALAMDPQQRLLLEVAWEALERAGIAPGSLRDSATGVFVGLMGSDYGSQLVLPELDAHLALGTSGSVASGRISYVLGLRGPALTVDTACSSSLVTMHLAAQALRAGECSLALAGGATVMSTPRGFTAFSQQRALSPDGRCRAYSSGANGTAWAEGAGMVVLERLTDAQRNGHPVLALLCGSAVNSDGASNGLTAPSTEAQQEVIQLALSDAGLRGADVDVVEGHGTATALGDPIEARALLAAYGQDRERPLLLGSVKSNLGHTQAAAGIAGLIKAVWAMRNDVLPPTLYAEEPSPHVDWSSGAVELASTARPWPRGERRRRAGVSAFGIGGTNAHLIIEEAPTAVNNSGDTTASVAPWILSGNDIGALRASAARLAEVMRAGGTDPGYSLATERTALRQRAAVLTGNRAGMMAALESLAAGVEHPAVRVGVVQRESRPVFLFTGQGAQRVGMATEFAQRFPVFRRTYEAVCAEFAPYLEQPLADINAELLDRTDYTQPALFAFEVAMAALLESQGVRPTAVVGHSVGELAAAYVAGVWSLPDAVRLVAARGRAMAAMAPGGAMYAVRASEAQAEKAIAGLEVSIAGVNSPQSVVLSGPEAAVVEAAERCGGSYRRLRGEYAFHSAMLDPVLAEVREVAQLVTSRPPKLRVISTLTGQPESELLTDPEYWVRQAREAVRFADAVEWLAKDGTTTFAEVGPAAVLAVLTEETVDGTAVSLGTGLADGLAMLHVAGTAVDWAAVYTDLGGERRELPVYPFQRQRYWLEATPSDAPLLGPAQPAADRPEVRYPSILSTDRQPWLLDHRIGDDLVVPATVLIELALQAVGNKRLGEFVLQAPLVLTGECEVQVVVGPEGLTIWARQGAEWTQHVTVRSIEEGGAARPTAERMPGDALKVPVSYPAWAAQGYEYGPAFQRISAAWRSGEVLYAEVAVDPDEAGSYVVHPCLLDAAIHSALLVGESGGGLRVPFAFEGVRVWQRGAAAARVRLTPIGPDEVSVLLTDSAGQAIVSIDSLVTRALDGSAAGRSMYRVDWRPTNAPAATGRVFELLDLREIAAGTVPERARALLGTTLSWLQERLPADGLLVVAAGNSTEDPAAAAVWGMVGSVQAEYPGRVVLVDLPADSTGLQAAVDLGEPQITVRPQGLLVPRLIRAIPPANKPAPAASHGTALITGATGAVGRIVVEHLATGFDRVVLASRRGTLPDWAAALPMEVTAIACDVGDRAAVDRLVAGCGSELAAVFHLAGVLDDGVFAAMTNERLATVLAAKADAAWYLHEATKSLDLQAFVLFSSAVGVLGRAGQSNYAAANAFLDALARLRVAEGLPAQSLAWGLWATDDGMGSGLGTPSDGVLPISLSSGLAMLDRARELGDAVLVPLQLDIAALRPDAPAVLRELMPAEAAAARADVEWGGADEARLQGLLRVEVANSLGFPDPESVPLDREFSDLGFDSLTTLQLRGRLNALTGLNLPVTVLFEHPTLTELAANLAAAAPVRTVERVPDTFAVLYQRVLAKQGPAEAMAMRYLASAALPTFGVSERAAHALPPIELVSELVYLPSYVTLGEWMPRAFKDDFSLLPYPGFGPDPTIPEDIDALVAVLAYALPIGRPLTLVGHCAGGLVADALAAKLKADGRAPTGVVLIETDSGLGDRNEPRALALIESERRVPEGLLADAALLASGGYSRIFDGYRPAPSGVPTLLLAADPTPEMLASEPTRDWRARWSLPHDLVQIPGDHDTVLTDHAATTLAAIRTWLAAR</sequence>
<dbReference type="Gene3D" id="3.40.366.10">
    <property type="entry name" value="Malonyl-Coenzyme A Acyl Carrier Protein, domain 2"/>
    <property type="match status" value="1"/>
</dbReference>
<dbReference type="Pfam" id="PF00501">
    <property type="entry name" value="AMP-binding"/>
    <property type="match status" value="1"/>
</dbReference>
<dbReference type="InterPro" id="IPR014030">
    <property type="entry name" value="Ketoacyl_synth_N"/>
</dbReference>
<dbReference type="SUPFAM" id="SSF51735">
    <property type="entry name" value="NAD(P)-binding Rossmann-fold domains"/>
    <property type="match status" value="2"/>
</dbReference>
<dbReference type="EMBL" id="SMKX01000013">
    <property type="protein sequence ID" value="TDD61614.1"/>
    <property type="molecule type" value="Genomic_DNA"/>
</dbReference>
<dbReference type="SMART" id="SM00823">
    <property type="entry name" value="PKS_PP"/>
    <property type="match status" value="2"/>
</dbReference>
<evidence type="ECO:0000256" key="2">
    <source>
        <dbReference type="ARBA" id="ARBA00022450"/>
    </source>
</evidence>
<keyword evidence="6" id="KW-0012">Acyltransferase</keyword>
<dbReference type="PROSITE" id="PS00606">
    <property type="entry name" value="KS3_1"/>
    <property type="match status" value="1"/>
</dbReference>
<dbReference type="PANTHER" id="PTHR43775">
    <property type="entry name" value="FATTY ACID SYNTHASE"/>
    <property type="match status" value="1"/>
</dbReference>
<dbReference type="Gene3D" id="3.10.129.110">
    <property type="entry name" value="Polyketide synthase dehydratase"/>
    <property type="match status" value="1"/>
</dbReference>
<dbReference type="SUPFAM" id="SSF52151">
    <property type="entry name" value="FabD/lysophospholipase-like"/>
    <property type="match status" value="1"/>
</dbReference>
<dbReference type="Pfam" id="PF00975">
    <property type="entry name" value="Thioesterase"/>
    <property type="match status" value="1"/>
</dbReference>
<dbReference type="InterPro" id="IPR016035">
    <property type="entry name" value="Acyl_Trfase/lysoPLipase"/>
</dbReference>
<protein>
    <submittedName>
        <fullName evidence="11">SDR family NAD(P)-dependent oxidoreductase</fullName>
    </submittedName>
</protein>
<dbReference type="InterPro" id="IPR000873">
    <property type="entry name" value="AMP-dep_synth/lig_dom"/>
</dbReference>
<dbReference type="InterPro" id="IPR036736">
    <property type="entry name" value="ACP-like_sf"/>
</dbReference>
<dbReference type="InterPro" id="IPR057326">
    <property type="entry name" value="KR_dom"/>
</dbReference>
<dbReference type="CDD" id="cd08956">
    <property type="entry name" value="KR_3_FAS_SDR_x"/>
    <property type="match status" value="1"/>
</dbReference>
<dbReference type="InterPro" id="IPR001227">
    <property type="entry name" value="Ac_transferase_dom_sf"/>
</dbReference>
<dbReference type="InterPro" id="IPR001031">
    <property type="entry name" value="Thioesterase"/>
</dbReference>
<dbReference type="Pfam" id="PF21089">
    <property type="entry name" value="PKS_DH_N"/>
    <property type="match status" value="1"/>
</dbReference>
<gene>
    <name evidence="11" type="ORF">E1263_06915</name>
</gene>
<proteinExistence type="predicted"/>
<dbReference type="Proteomes" id="UP000295124">
    <property type="component" value="Unassembled WGS sequence"/>
</dbReference>
<dbReference type="SMART" id="SM00825">
    <property type="entry name" value="PKS_KS"/>
    <property type="match status" value="1"/>
</dbReference>
<evidence type="ECO:0000256" key="4">
    <source>
        <dbReference type="ARBA" id="ARBA00022679"/>
    </source>
</evidence>
<dbReference type="GO" id="GO:0004315">
    <property type="term" value="F:3-oxoacyl-[acyl-carrier-protein] synthase activity"/>
    <property type="evidence" value="ECO:0007669"/>
    <property type="project" value="InterPro"/>
</dbReference>
<dbReference type="InterPro" id="IPR020845">
    <property type="entry name" value="AMP-binding_CS"/>
</dbReference>
<dbReference type="InterPro" id="IPR025110">
    <property type="entry name" value="AMP-bd_C"/>
</dbReference>
<dbReference type="PROSITE" id="PS52019">
    <property type="entry name" value="PKS_MFAS_DH"/>
    <property type="match status" value="1"/>
</dbReference>
<dbReference type="OrthoDB" id="9808669at2"/>
<dbReference type="Pfam" id="PF00550">
    <property type="entry name" value="PP-binding"/>
    <property type="match status" value="2"/>
</dbReference>
<dbReference type="SUPFAM" id="SSF56801">
    <property type="entry name" value="Acetyl-CoA synthetase-like"/>
    <property type="match status" value="1"/>
</dbReference>
<dbReference type="InterPro" id="IPR020841">
    <property type="entry name" value="PKS_Beta-ketoAc_synthase_dom"/>
</dbReference>
<dbReference type="SMART" id="SM00824">
    <property type="entry name" value="PKS_TE"/>
    <property type="match status" value="1"/>
</dbReference>
<evidence type="ECO:0000313" key="12">
    <source>
        <dbReference type="Proteomes" id="UP000295124"/>
    </source>
</evidence>
<evidence type="ECO:0000259" key="10">
    <source>
        <dbReference type="PROSITE" id="PS52019"/>
    </source>
</evidence>
<dbReference type="GO" id="GO:0006633">
    <property type="term" value="P:fatty acid biosynthetic process"/>
    <property type="evidence" value="ECO:0007669"/>
    <property type="project" value="InterPro"/>
</dbReference>
<evidence type="ECO:0000256" key="3">
    <source>
        <dbReference type="ARBA" id="ARBA00022553"/>
    </source>
</evidence>
<dbReference type="PROSITE" id="PS00455">
    <property type="entry name" value="AMP_BINDING"/>
    <property type="match status" value="1"/>
</dbReference>
<dbReference type="InterPro" id="IPR042099">
    <property type="entry name" value="ANL_N_sf"/>
</dbReference>
<evidence type="ECO:0000313" key="11">
    <source>
        <dbReference type="EMBL" id="TDD61614.1"/>
    </source>
</evidence>
<keyword evidence="5" id="KW-0677">Repeat</keyword>
<dbReference type="SUPFAM" id="SSF47336">
    <property type="entry name" value="ACP-like"/>
    <property type="match status" value="1"/>
</dbReference>